<evidence type="ECO:0000256" key="1">
    <source>
        <dbReference type="SAM" id="Phobius"/>
    </source>
</evidence>
<gene>
    <name evidence="2" type="ORF">METBISCDRAFT_23364</name>
</gene>
<organism evidence="2 3">
    <name type="scientific">Metschnikowia bicuspidata</name>
    <dbReference type="NCBI Taxonomy" id="27322"/>
    <lineage>
        <taxon>Eukaryota</taxon>
        <taxon>Fungi</taxon>
        <taxon>Dikarya</taxon>
        <taxon>Ascomycota</taxon>
        <taxon>Saccharomycotina</taxon>
        <taxon>Pichiomycetes</taxon>
        <taxon>Metschnikowiaceae</taxon>
        <taxon>Metschnikowia</taxon>
    </lineage>
</organism>
<name>A0A4P9ZBW8_9ASCO</name>
<feature type="transmembrane region" description="Helical" evidence="1">
    <location>
        <begin position="47"/>
        <end position="65"/>
    </location>
</feature>
<keyword evidence="3" id="KW-1185">Reference proteome</keyword>
<reference evidence="3" key="1">
    <citation type="journal article" date="2018" name="Nat. Microbiol.">
        <title>Leveraging single-cell genomics to expand the fungal tree of life.</title>
        <authorList>
            <person name="Ahrendt S.R."/>
            <person name="Quandt C.A."/>
            <person name="Ciobanu D."/>
            <person name="Clum A."/>
            <person name="Salamov A."/>
            <person name="Andreopoulos B."/>
            <person name="Cheng J.F."/>
            <person name="Woyke T."/>
            <person name="Pelin A."/>
            <person name="Henrissat B."/>
            <person name="Reynolds N.K."/>
            <person name="Benny G.L."/>
            <person name="Smith M.E."/>
            <person name="James T.Y."/>
            <person name="Grigoriev I.V."/>
        </authorList>
    </citation>
    <scope>NUCLEOTIDE SEQUENCE [LARGE SCALE GENOMIC DNA]</scope>
    <source>
        <strain evidence="3">Baker2002</strain>
    </source>
</reference>
<sequence length="212" mass="24497">MPQVFSKSNAYLALTCVSLYFFVFGGTNQAFNYGMAAIMAFSDKFPVVYESILTAIGLYVLWRIFKVVFWFWYRLVVNTIKVTLAFSIVMVAFAVYMRGMERFFSKDAPLLYDFLWRNRDSIGHNVANWLVSTGTNLVNLLSNTDTSLINKWARDNQNNLAYFEKQYGHLKQPAKQYIVDHFDTLRDSLLSHAADEGVNLGSLYSFFAKWSR</sequence>
<keyword evidence="1" id="KW-0812">Transmembrane</keyword>
<evidence type="ECO:0000313" key="3">
    <source>
        <dbReference type="Proteomes" id="UP000268321"/>
    </source>
</evidence>
<dbReference type="EMBL" id="ML004460">
    <property type="protein sequence ID" value="RKP30356.1"/>
    <property type="molecule type" value="Genomic_DNA"/>
</dbReference>
<evidence type="ECO:0000313" key="2">
    <source>
        <dbReference type="EMBL" id="RKP30356.1"/>
    </source>
</evidence>
<feature type="transmembrane region" description="Helical" evidence="1">
    <location>
        <begin position="12"/>
        <end position="35"/>
    </location>
</feature>
<feature type="transmembrane region" description="Helical" evidence="1">
    <location>
        <begin position="71"/>
        <end position="96"/>
    </location>
</feature>
<keyword evidence="1" id="KW-0472">Membrane</keyword>
<keyword evidence="1" id="KW-1133">Transmembrane helix</keyword>
<dbReference type="AlphaFoldDB" id="A0A4P9ZBW8"/>
<dbReference type="Proteomes" id="UP000268321">
    <property type="component" value="Unassembled WGS sequence"/>
</dbReference>
<accession>A0A4P9ZBW8</accession>
<protein>
    <submittedName>
        <fullName evidence="2">Uncharacterized protein</fullName>
    </submittedName>
</protein>
<dbReference type="OrthoDB" id="4077101at2759"/>
<proteinExistence type="predicted"/>